<evidence type="ECO:0000313" key="2">
    <source>
        <dbReference type="EMBL" id="PHH67079.1"/>
    </source>
</evidence>
<sequence length="324" mass="35577">MATRPATKAGEWYTGSPDALAKELDGFLAAVPDTIDASPLPITGARVIIAPHAGYRYSGKCAAWAYRCLDLTGVKRVFILGPSHTYYLDECAVTTYAKYQTPFGDFKVDADTLQQVKQAGHMKDIPRGKDADEHSLEMHLPYLWKRCQQTFDSPDHFPPVVPILVGDLDVQEEKAAGNVLLPYLRDKTNAFIVSSDFCHWGQHFRYMVYAADGDVSRLTKLRASDAAPTGPPIHETIRLLDETAMEAVGSGSHDALAENLRLTNNTVCGRHPIGVMMAGLELLAPQGSGESKGRFHVVHYDRSNLVQTPGDYSVSYVSAYAKTM</sequence>
<comment type="similarity">
    <text evidence="1">Belongs to the MEMO1 family.</text>
</comment>
<reference evidence="2 3" key="1">
    <citation type="submission" date="2017-06" db="EMBL/GenBank/DDBJ databases">
        <title>Ant-infecting Ophiocordyceps genomes reveal a high diversity of potential behavioral manipulation genes and a possible major role for enterotoxins.</title>
        <authorList>
            <person name="De Bekker C."/>
            <person name="Evans H.C."/>
            <person name="Brachmann A."/>
            <person name="Hughes D.P."/>
        </authorList>
    </citation>
    <scope>NUCLEOTIDE SEQUENCE [LARGE SCALE GENOMIC DNA]</scope>
    <source>
        <strain evidence="2 3">Map64</strain>
    </source>
</reference>
<comment type="caution">
    <text evidence="2">The sequence shown here is derived from an EMBL/GenBank/DDBJ whole genome shotgun (WGS) entry which is preliminary data.</text>
</comment>
<dbReference type="Gene3D" id="3.40.830.10">
    <property type="entry name" value="LigB-like"/>
    <property type="match status" value="1"/>
</dbReference>
<organism evidence="2 3">
    <name type="scientific">Ophiocordyceps australis</name>
    <dbReference type="NCBI Taxonomy" id="1399860"/>
    <lineage>
        <taxon>Eukaryota</taxon>
        <taxon>Fungi</taxon>
        <taxon>Dikarya</taxon>
        <taxon>Ascomycota</taxon>
        <taxon>Pezizomycotina</taxon>
        <taxon>Sordariomycetes</taxon>
        <taxon>Hypocreomycetidae</taxon>
        <taxon>Hypocreales</taxon>
        <taxon>Ophiocordycipitaceae</taxon>
        <taxon>Ophiocordyceps</taxon>
    </lineage>
</organism>
<dbReference type="CDD" id="cd07361">
    <property type="entry name" value="MEMO_like"/>
    <property type="match status" value="1"/>
</dbReference>
<evidence type="ECO:0008006" key="4">
    <source>
        <dbReference type="Google" id="ProtNLM"/>
    </source>
</evidence>
<evidence type="ECO:0000313" key="3">
    <source>
        <dbReference type="Proteomes" id="UP000226192"/>
    </source>
</evidence>
<dbReference type="AlphaFoldDB" id="A0A2C5XCA7"/>
<dbReference type="STRING" id="1399860.A0A2C5XCA7"/>
<accession>A0A2C5XCA7</accession>
<evidence type="ECO:0000256" key="1">
    <source>
        <dbReference type="ARBA" id="ARBA00006315"/>
    </source>
</evidence>
<dbReference type="Pfam" id="PF01875">
    <property type="entry name" value="Memo"/>
    <property type="match status" value="1"/>
</dbReference>
<name>A0A2C5XCA7_9HYPO</name>
<proteinExistence type="inferred from homology"/>
<keyword evidence="3" id="KW-1185">Reference proteome</keyword>
<dbReference type="OrthoDB" id="417112at2759"/>
<gene>
    <name evidence="2" type="ORF">CDD81_4474</name>
</gene>
<dbReference type="InterPro" id="IPR002737">
    <property type="entry name" value="MEMO1_fam"/>
</dbReference>
<dbReference type="PANTHER" id="PTHR11060">
    <property type="entry name" value="PROTEIN MEMO1"/>
    <property type="match status" value="1"/>
</dbReference>
<protein>
    <recommendedName>
        <fullName evidence="4">AmmeMemoRadiSam system protein B</fullName>
    </recommendedName>
</protein>
<dbReference type="EMBL" id="NJET01000003">
    <property type="protein sequence ID" value="PHH67079.1"/>
    <property type="molecule type" value="Genomic_DNA"/>
</dbReference>
<dbReference type="Proteomes" id="UP000226192">
    <property type="component" value="Unassembled WGS sequence"/>
</dbReference>
<dbReference type="PANTHER" id="PTHR11060:SF0">
    <property type="entry name" value="PROTEIN MEMO1"/>
    <property type="match status" value="1"/>
</dbReference>
<dbReference type="NCBIfam" id="TIGR04336">
    <property type="entry name" value="AmmeMemoSam_B"/>
    <property type="match status" value="1"/>
</dbReference>
<dbReference type="HAMAP" id="MF_00055">
    <property type="entry name" value="MEMO1"/>
    <property type="match status" value="1"/>
</dbReference>